<feature type="compositionally biased region" description="Low complexity" evidence="1">
    <location>
        <begin position="10"/>
        <end position="20"/>
    </location>
</feature>
<evidence type="ECO:0000259" key="2">
    <source>
        <dbReference type="Pfam" id="PF03992"/>
    </source>
</evidence>
<proteinExistence type="predicted"/>
<dbReference type="KEGG" id="ccp:CHC_T00002557001"/>
<dbReference type="Pfam" id="PF03992">
    <property type="entry name" value="ABM"/>
    <property type="match status" value="1"/>
</dbReference>
<dbReference type="EMBL" id="HG001657">
    <property type="protein sequence ID" value="CDF33755.1"/>
    <property type="molecule type" value="Genomic_DNA"/>
</dbReference>
<sequence>MAFVTPTPLPLYRTTPSSRSTETRRRVTSSSTPNPSSRPVPTSKPSRAPRQSHNISPTPRPRTRAPVIDSRVASVLESHHWIVVNNQGRRMFERAAVAQADMTRQVERRAQRGALHRWVLREVQDPIGLGPAAPFSPKDSRYVVMETFKATASAEDPGIMRRWLSAVERVGPSIHAVDIRTRNYENLFTSKLHDVKFDPNENIVVVESVNVDMARPHNAEEVVDILRSTAEASVSAGTCLEFCVLHKPGKHGFFKTIQVYKNVDALRQHMDSVDQVYTRRVQGRISDSHRSRHTFRPVVFA</sequence>
<feature type="region of interest" description="Disordered" evidence="1">
    <location>
        <begin position="1"/>
        <end position="65"/>
    </location>
</feature>
<reference evidence="4" key="1">
    <citation type="journal article" date="2013" name="Proc. Natl. Acad. Sci. U.S.A.">
        <title>Genome structure and metabolic features in the red seaweed Chondrus crispus shed light on evolution of the Archaeplastida.</title>
        <authorList>
            <person name="Collen J."/>
            <person name="Porcel B."/>
            <person name="Carre W."/>
            <person name="Ball S.G."/>
            <person name="Chaparro C."/>
            <person name="Tonon T."/>
            <person name="Barbeyron T."/>
            <person name="Michel G."/>
            <person name="Noel B."/>
            <person name="Valentin K."/>
            <person name="Elias M."/>
            <person name="Artiguenave F."/>
            <person name="Arun A."/>
            <person name="Aury J.M."/>
            <person name="Barbosa-Neto J.F."/>
            <person name="Bothwell J.H."/>
            <person name="Bouget F.Y."/>
            <person name="Brillet L."/>
            <person name="Cabello-Hurtado F."/>
            <person name="Capella-Gutierrez S."/>
            <person name="Charrier B."/>
            <person name="Cladiere L."/>
            <person name="Cock J.M."/>
            <person name="Coelho S.M."/>
            <person name="Colleoni C."/>
            <person name="Czjzek M."/>
            <person name="Da Silva C."/>
            <person name="Delage L."/>
            <person name="Denoeud F."/>
            <person name="Deschamps P."/>
            <person name="Dittami S.M."/>
            <person name="Gabaldon T."/>
            <person name="Gachon C.M."/>
            <person name="Groisillier A."/>
            <person name="Herve C."/>
            <person name="Jabbari K."/>
            <person name="Katinka M."/>
            <person name="Kloareg B."/>
            <person name="Kowalczyk N."/>
            <person name="Labadie K."/>
            <person name="Leblanc C."/>
            <person name="Lopez P.J."/>
            <person name="McLachlan D.H."/>
            <person name="Meslet-Cladiere L."/>
            <person name="Moustafa A."/>
            <person name="Nehr Z."/>
            <person name="Nyvall Collen P."/>
            <person name="Panaud O."/>
            <person name="Partensky F."/>
            <person name="Poulain J."/>
            <person name="Rensing S.A."/>
            <person name="Rousvoal S."/>
            <person name="Samson G."/>
            <person name="Symeonidi A."/>
            <person name="Weissenbach J."/>
            <person name="Zambounis A."/>
            <person name="Wincker P."/>
            <person name="Boyen C."/>
        </authorList>
    </citation>
    <scope>NUCLEOTIDE SEQUENCE [LARGE SCALE GENOMIC DNA]</scope>
    <source>
        <strain evidence="4">cv. Stackhouse</strain>
    </source>
</reference>
<protein>
    <recommendedName>
        <fullName evidence="2">ABM domain-containing protein</fullName>
    </recommendedName>
</protein>
<evidence type="ECO:0000313" key="3">
    <source>
        <dbReference type="EMBL" id="CDF33755.1"/>
    </source>
</evidence>
<dbReference type="Gramene" id="CDF33755">
    <property type="protein sequence ID" value="CDF33755"/>
    <property type="gene ID" value="CHC_T00002557001"/>
</dbReference>
<dbReference type="OrthoDB" id="3907at2759"/>
<feature type="domain" description="ABM" evidence="2">
    <location>
        <begin position="214"/>
        <end position="272"/>
    </location>
</feature>
<dbReference type="Gene3D" id="3.30.70.100">
    <property type="match status" value="1"/>
</dbReference>
<evidence type="ECO:0000313" key="4">
    <source>
        <dbReference type="Proteomes" id="UP000012073"/>
    </source>
</evidence>
<dbReference type="SUPFAM" id="SSF54909">
    <property type="entry name" value="Dimeric alpha+beta barrel"/>
    <property type="match status" value="1"/>
</dbReference>
<keyword evidence="4" id="KW-1185">Reference proteome</keyword>
<dbReference type="RefSeq" id="XP_005713574.1">
    <property type="nucleotide sequence ID" value="XM_005713517.1"/>
</dbReference>
<dbReference type="Proteomes" id="UP000012073">
    <property type="component" value="Unassembled WGS sequence"/>
</dbReference>
<dbReference type="AlphaFoldDB" id="R7Q8E7"/>
<accession>R7Q8E7</accession>
<dbReference type="GeneID" id="17321291"/>
<dbReference type="InterPro" id="IPR007138">
    <property type="entry name" value="ABM_dom"/>
</dbReference>
<organism evidence="3 4">
    <name type="scientific">Chondrus crispus</name>
    <name type="common">Carrageen Irish moss</name>
    <name type="synonym">Polymorpha crispa</name>
    <dbReference type="NCBI Taxonomy" id="2769"/>
    <lineage>
        <taxon>Eukaryota</taxon>
        <taxon>Rhodophyta</taxon>
        <taxon>Florideophyceae</taxon>
        <taxon>Rhodymeniophycidae</taxon>
        <taxon>Gigartinales</taxon>
        <taxon>Gigartinaceae</taxon>
        <taxon>Chondrus</taxon>
    </lineage>
</organism>
<name>R7Q8E7_CHOCR</name>
<gene>
    <name evidence="3" type="ORF">CHC_T00002557001</name>
</gene>
<feature type="compositionally biased region" description="Low complexity" evidence="1">
    <location>
        <begin position="28"/>
        <end position="43"/>
    </location>
</feature>
<dbReference type="InterPro" id="IPR011008">
    <property type="entry name" value="Dimeric_a/b-barrel"/>
</dbReference>
<evidence type="ECO:0000256" key="1">
    <source>
        <dbReference type="SAM" id="MobiDB-lite"/>
    </source>
</evidence>